<dbReference type="HAMAP" id="MF_00031">
    <property type="entry name" value="DNA_HJ_migration_RuvA"/>
    <property type="match status" value="1"/>
</dbReference>
<keyword evidence="1" id="KW-0963">Cytoplasm</keyword>
<dbReference type="Pfam" id="PF07499">
    <property type="entry name" value="RuvA_C"/>
    <property type="match status" value="1"/>
</dbReference>
<dbReference type="Pfam" id="PF14520">
    <property type="entry name" value="HHH_5"/>
    <property type="match status" value="1"/>
</dbReference>
<evidence type="ECO:0000256" key="3">
    <source>
        <dbReference type="ARBA" id="ARBA00023125"/>
    </source>
</evidence>
<dbReference type="Pfam" id="PF01330">
    <property type="entry name" value="RuvA_N"/>
    <property type="match status" value="1"/>
</dbReference>
<dbReference type="Gene3D" id="2.40.50.140">
    <property type="entry name" value="Nucleic acid-binding proteins"/>
    <property type="match status" value="1"/>
</dbReference>
<dbReference type="InterPro" id="IPR003583">
    <property type="entry name" value="Hlx-hairpin-Hlx_DNA-bd_motif"/>
</dbReference>
<dbReference type="GO" id="GO:0009379">
    <property type="term" value="C:Holliday junction helicase complex"/>
    <property type="evidence" value="ECO:0007669"/>
    <property type="project" value="InterPro"/>
</dbReference>
<feature type="domain" description="Helix-hairpin-helix DNA-binding motif class 1" evidence="5">
    <location>
        <begin position="116"/>
        <end position="135"/>
    </location>
</feature>
<evidence type="ECO:0000256" key="2">
    <source>
        <dbReference type="ARBA" id="ARBA00022763"/>
    </source>
</evidence>
<dbReference type="Gene3D" id="1.10.150.20">
    <property type="entry name" value="5' to 3' exonuclease, C-terminal subdomain"/>
    <property type="match status" value="1"/>
</dbReference>
<keyword evidence="2" id="KW-0227">DNA damage</keyword>
<dbReference type="GO" id="GO:0003677">
    <property type="term" value="F:DNA binding"/>
    <property type="evidence" value="ECO:0007669"/>
    <property type="project" value="UniProtKB-KW"/>
</dbReference>
<dbReference type="InterPro" id="IPR013849">
    <property type="entry name" value="DNA_helicase_Holl-junc_RuvA_I"/>
</dbReference>
<organism evidence="6">
    <name type="scientific">marine metagenome</name>
    <dbReference type="NCBI Taxonomy" id="408172"/>
    <lineage>
        <taxon>unclassified sequences</taxon>
        <taxon>metagenomes</taxon>
        <taxon>ecological metagenomes</taxon>
    </lineage>
</organism>
<keyword evidence="4" id="KW-0234">DNA repair</keyword>
<feature type="non-terminal residue" evidence="6">
    <location>
        <position position="1"/>
    </location>
</feature>
<dbReference type="InterPro" id="IPR000085">
    <property type="entry name" value="RuvA"/>
</dbReference>
<proteinExistence type="inferred from homology"/>
<dbReference type="NCBIfam" id="TIGR00084">
    <property type="entry name" value="ruvA"/>
    <property type="match status" value="1"/>
</dbReference>
<dbReference type="SUPFAM" id="SSF50249">
    <property type="entry name" value="Nucleic acid-binding proteins"/>
    <property type="match status" value="1"/>
</dbReference>
<dbReference type="SMART" id="SM00278">
    <property type="entry name" value="HhH1"/>
    <property type="match status" value="2"/>
</dbReference>
<dbReference type="SUPFAM" id="SSF47781">
    <property type="entry name" value="RuvA domain 2-like"/>
    <property type="match status" value="1"/>
</dbReference>
<evidence type="ECO:0000313" key="6">
    <source>
        <dbReference type="EMBL" id="SVC68895.1"/>
    </source>
</evidence>
<dbReference type="GO" id="GO:0006310">
    <property type="term" value="P:DNA recombination"/>
    <property type="evidence" value="ECO:0007669"/>
    <property type="project" value="InterPro"/>
</dbReference>
<dbReference type="GO" id="GO:0005524">
    <property type="term" value="F:ATP binding"/>
    <property type="evidence" value="ECO:0007669"/>
    <property type="project" value="InterPro"/>
</dbReference>
<dbReference type="GO" id="GO:0006281">
    <property type="term" value="P:DNA repair"/>
    <property type="evidence" value="ECO:0007669"/>
    <property type="project" value="UniProtKB-KW"/>
</dbReference>
<dbReference type="EMBL" id="UINC01105165">
    <property type="protein sequence ID" value="SVC68895.1"/>
    <property type="molecule type" value="Genomic_DNA"/>
</dbReference>
<dbReference type="InterPro" id="IPR011114">
    <property type="entry name" value="RuvA_C"/>
</dbReference>
<dbReference type="GO" id="GO:0009378">
    <property type="term" value="F:four-way junction helicase activity"/>
    <property type="evidence" value="ECO:0007669"/>
    <property type="project" value="InterPro"/>
</dbReference>
<dbReference type="InterPro" id="IPR010994">
    <property type="entry name" value="RuvA_2-like"/>
</dbReference>
<reference evidence="6" key="1">
    <citation type="submission" date="2018-05" db="EMBL/GenBank/DDBJ databases">
        <authorList>
            <person name="Lanie J.A."/>
            <person name="Ng W.-L."/>
            <person name="Kazmierczak K.M."/>
            <person name="Andrzejewski T.M."/>
            <person name="Davidsen T.M."/>
            <person name="Wayne K.J."/>
            <person name="Tettelin H."/>
            <person name="Glass J.I."/>
            <person name="Rusch D."/>
            <person name="Podicherti R."/>
            <person name="Tsui H.-C.T."/>
            <person name="Winkler M.E."/>
        </authorList>
    </citation>
    <scope>NUCLEOTIDE SEQUENCE</scope>
</reference>
<evidence type="ECO:0000256" key="4">
    <source>
        <dbReference type="ARBA" id="ARBA00023204"/>
    </source>
</evidence>
<feature type="domain" description="Helix-hairpin-helix DNA-binding motif class 1" evidence="5">
    <location>
        <begin position="81"/>
        <end position="100"/>
    </location>
</feature>
<dbReference type="SUPFAM" id="SSF46929">
    <property type="entry name" value="DNA helicase RuvA subunit, C-terminal domain"/>
    <property type="match status" value="1"/>
</dbReference>
<dbReference type="InterPro" id="IPR036267">
    <property type="entry name" value="RuvA_C_sf"/>
</dbReference>
<evidence type="ECO:0000259" key="5">
    <source>
        <dbReference type="SMART" id="SM00278"/>
    </source>
</evidence>
<protein>
    <recommendedName>
        <fullName evidence="5">Helix-hairpin-helix DNA-binding motif class 1 domain-containing protein</fullName>
    </recommendedName>
</protein>
<dbReference type="Gene3D" id="1.10.8.10">
    <property type="entry name" value="DNA helicase RuvA subunit, C-terminal domain"/>
    <property type="match status" value="1"/>
</dbReference>
<evidence type="ECO:0000256" key="1">
    <source>
        <dbReference type="ARBA" id="ARBA00022490"/>
    </source>
</evidence>
<dbReference type="AlphaFoldDB" id="A0A382P8F4"/>
<sequence>RVFAGAGRMIGRLVGTLVRKQPPELLLDVDGVGYELEAPMTAFYDLPALGQEVTLFTHLVVRDDAHLLFGFTELRQRDLFRDLLKVSGVGPRVGLAILSGLTAENLVACITVGDVAQLTRVPGIGRKTAERLIVDLRDRLESSVDGEPPLPGGIATPEQDAISGLVALGYRSGDAARAVRQSDTHGGSVEEMIRGALQQLAGGHG</sequence>
<keyword evidence="3" id="KW-0238">DNA-binding</keyword>
<accession>A0A382P8F4</accession>
<dbReference type="InterPro" id="IPR012340">
    <property type="entry name" value="NA-bd_OB-fold"/>
</dbReference>
<dbReference type="CDD" id="cd14332">
    <property type="entry name" value="UBA_RuvA_C"/>
    <property type="match status" value="1"/>
</dbReference>
<gene>
    <name evidence="6" type="ORF">METZ01_LOCUS321749</name>
</gene>
<name>A0A382P8F4_9ZZZZ</name>